<evidence type="ECO:0000313" key="12">
    <source>
        <dbReference type="EMBL" id="VAX36368.1"/>
    </source>
</evidence>
<evidence type="ECO:0000256" key="7">
    <source>
        <dbReference type="ARBA" id="ARBA00034617"/>
    </source>
</evidence>
<evidence type="ECO:0000256" key="6">
    <source>
        <dbReference type="ARBA" id="ARBA00023235"/>
    </source>
</evidence>
<evidence type="ECO:0000259" key="10">
    <source>
        <dbReference type="PROSITE" id="PS51198"/>
    </source>
</evidence>
<dbReference type="GO" id="GO:0000725">
    <property type="term" value="P:recombinational repair"/>
    <property type="evidence" value="ECO:0007669"/>
    <property type="project" value="TreeGrafter"/>
</dbReference>
<dbReference type="PANTHER" id="PTHR11070">
    <property type="entry name" value="UVRD / RECB / PCRA DNA HELICASE FAMILY MEMBER"/>
    <property type="match status" value="1"/>
</dbReference>
<dbReference type="InterPro" id="IPR014016">
    <property type="entry name" value="UvrD-like_ATP-bd"/>
</dbReference>
<comment type="catalytic activity">
    <reaction evidence="7">
        <text>Couples ATP hydrolysis with the unwinding of duplex DNA by translocating in the 3'-5' direction.</text>
        <dbReference type="EC" id="5.6.2.4"/>
    </reaction>
</comment>
<evidence type="ECO:0000256" key="5">
    <source>
        <dbReference type="ARBA" id="ARBA00022840"/>
    </source>
</evidence>
<feature type="domain" description="UvrD-like helicase ATP-binding" evidence="10">
    <location>
        <begin position="21"/>
        <end position="319"/>
    </location>
</feature>
<proteinExistence type="inferred from homology"/>
<keyword evidence="6" id="KW-0413">Isomerase</keyword>
<dbReference type="AlphaFoldDB" id="A0A3B1DK34"/>
<dbReference type="CDD" id="cd17932">
    <property type="entry name" value="DEXQc_UvrD"/>
    <property type="match status" value="1"/>
</dbReference>
<dbReference type="InterPro" id="IPR013986">
    <property type="entry name" value="DExx_box_DNA_helicase_dom_sf"/>
</dbReference>
<dbReference type="Gene3D" id="1.10.10.160">
    <property type="match status" value="1"/>
</dbReference>
<sequence length="702" mass="79995">MQTTKESQTVVEEDIVDDVFSHLNEQQLKAAKFGDDPLLIIAGAGTGKTTTLAHRVAHLIAEGADPSRILLLTFTRRASAELLRRVDSILSKMQNLSGTHSVKVTASMARRVWGGTFHAVASRLLRQHGKLIGLAPGFTILDRSDAEDLINTIRTEMNLAKSETRFPLKATCLSIYSRCVNAQRPLKDILKKHFPFCEEHAEALDILFQKYVDLKEAQSVLDYDDLLLFWQVIVSEPETTKLFQEKFDYILVDEYQDTNTLQAEILKHLAPTGKGMTIVGDDAQSIYSFRSATVRNILDFPKMFPNVSLIPLEQNYRSTQGILAATNNVIAQATERLEKELWSSREVGLPPRLIDCQDEDEQTDYIIEQIMQRREEEVLLKEQAVLFRSSHHSLNLEVELTRRNIPFHKYGGLKFMETAHIKDLLAFLKLAENPRDGVAAARVLTLLPGIGPKKAQQLIQVLHFEGGSGSPFECWKDVKIPTAAKKFWSKFMVLLKKLSKDNIEIPAAVYSARQFYAPILELKFDNAKTRMKDLEQLELVAARFPSRSVFLEEITLDPPASTQDTSNEVDIDEDYLVLSTIHSAKGLEWESVYVLQATDGSIPSDMTFDSPEEIEEERRLFYVALTRAKNRLFVFHPQRSYHRYRTLSDSHGYTRLTRFLPDNVLKSFERLPASIHVEDDTSENLYKQMSTSAIRKRIKKMW</sequence>
<evidence type="ECO:0000256" key="3">
    <source>
        <dbReference type="ARBA" id="ARBA00022801"/>
    </source>
</evidence>
<dbReference type="PANTHER" id="PTHR11070:SF3">
    <property type="entry name" value="DNA 3'-5' HELICASE"/>
    <property type="match status" value="1"/>
</dbReference>
<dbReference type="GO" id="GO:0005524">
    <property type="term" value="F:ATP binding"/>
    <property type="evidence" value="ECO:0007669"/>
    <property type="project" value="UniProtKB-KW"/>
</dbReference>
<evidence type="ECO:0000256" key="1">
    <source>
        <dbReference type="ARBA" id="ARBA00009922"/>
    </source>
</evidence>
<name>A0A3B1DK34_9ZZZZ</name>
<dbReference type="InterPro" id="IPR000212">
    <property type="entry name" value="DNA_helicase_UvrD/REP"/>
</dbReference>
<dbReference type="PROSITE" id="PS51198">
    <property type="entry name" value="UVRD_HELICASE_ATP_BIND"/>
    <property type="match status" value="1"/>
</dbReference>
<keyword evidence="4 12" id="KW-0347">Helicase</keyword>
<keyword evidence="3" id="KW-0378">Hydrolase</keyword>
<feature type="domain" description="UvrD-like helicase C-terminal" evidence="11">
    <location>
        <begin position="320"/>
        <end position="586"/>
    </location>
</feature>
<dbReference type="GO" id="GO:0016787">
    <property type="term" value="F:hydrolase activity"/>
    <property type="evidence" value="ECO:0007669"/>
    <property type="project" value="UniProtKB-KW"/>
</dbReference>
<dbReference type="GO" id="GO:0003677">
    <property type="term" value="F:DNA binding"/>
    <property type="evidence" value="ECO:0007669"/>
    <property type="project" value="InterPro"/>
</dbReference>
<organism evidence="12">
    <name type="scientific">hydrothermal vent metagenome</name>
    <dbReference type="NCBI Taxonomy" id="652676"/>
    <lineage>
        <taxon>unclassified sequences</taxon>
        <taxon>metagenomes</taxon>
        <taxon>ecological metagenomes</taxon>
    </lineage>
</organism>
<dbReference type="GO" id="GO:0043138">
    <property type="term" value="F:3'-5' DNA helicase activity"/>
    <property type="evidence" value="ECO:0007669"/>
    <property type="project" value="UniProtKB-EC"/>
</dbReference>
<reference evidence="12" key="1">
    <citation type="submission" date="2018-06" db="EMBL/GenBank/DDBJ databases">
        <authorList>
            <person name="Zhirakovskaya E."/>
        </authorList>
    </citation>
    <scope>NUCLEOTIDE SEQUENCE</scope>
</reference>
<protein>
    <recommendedName>
        <fullName evidence="8">DNA 3'-5' helicase</fullName>
        <ecNumber evidence="8">5.6.2.4</ecNumber>
    </recommendedName>
</protein>
<dbReference type="EMBL" id="UOGL01000051">
    <property type="protein sequence ID" value="VAX36368.1"/>
    <property type="molecule type" value="Genomic_DNA"/>
</dbReference>
<evidence type="ECO:0000259" key="11">
    <source>
        <dbReference type="PROSITE" id="PS51217"/>
    </source>
</evidence>
<keyword evidence="5" id="KW-0067">ATP-binding</keyword>
<dbReference type="PROSITE" id="PS51217">
    <property type="entry name" value="UVRD_HELICASE_CTER"/>
    <property type="match status" value="1"/>
</dbReference>
<evidence type="ECO:0000256" key="9">
    <source>
        <dbReference type="ARBA" id="ARBA00048988"/>
    </source>
</evidence>
<keyword evidence="2" id="KW-0547">Nucleotide-binding</keyword>
<evidence type="ECO:0000256" key="4">
    <source>
        <dbReference type="ARBA" id="ARBA00022806"/>
    </source>
</evidence>
<comment type="catalytic activity">
    <reaction evidence="9">
        <text>ATP + H2O = ADP + phosphate + H(+)</text>
        <dbReference type="Rhea" id="RHEA:13065"/>
        <dbReference type="ChEBI" id="CHEBI:15377"/>
        <dbReference type="ChEBI" id="CHEBI:15378"/>
        <dbReference type="ChEBI" id="CHEBI:30616"/>
        <dbReference type="ChEBI" id="CHEBI:43474"/>
        <dbReference type="ChEBI" id="CHEBI:456216"/>
        <dbReference type="EC" id="5.6.2.4"/>
    </reaction>
</comment>
<dbReference type="Pfam" id="PF00580">
    <property type="entry name" value="UvrD-helicase"/>
    <property type="match status" value="1"/>
</dbReference>
<accession>A0A3B1DK34</accession>
<dbReference type="Pfam" id="PF13361">
    <property type="entry name" value="UvrD_C"/>
    <property type="match status" value="1"/>
</dbReference>
<dbReference type="EC" id="5.6.2.4" evidence="8"/>
<comment type="similarity">
    <text evidence="1">Belongs to the helicase family. UvrD subfamily.</text>
</comment>
<gene>
    <name evidence="12" type="ORF">MNBD_PLANCTO02-390</name>
</gene>
<dbReference type="GO" id="GO:0005829">
    <property type="term" value="C:cytosol"/>
    <property type="evidence" value="ECO:0007669"/>
    <property type="project" value="TreeGrafter"/>
</dbReference>
<dbReference type="InterPro" id="IPR027417">
    <property type="entry name" value="P-loop_NTPase"/>
</dbReference>
<evidence type="ECO:0000256" key="2">
    <source>
        <dbReference type="ARBA" id="ARBA00022741"/>
    </source>
</evidence>
<dbReference type="InterPro" id="IPR014017">
    <property type="entry name" value="DNA_helicase_UvrD-like_C"/>
</dbReference>
<dbReference type="Gene3D" id="1.10.486.10">
    <property type="entry name" value="PCRA, domain 4"/>
    <property type="match status" value="1"/>
</dbReference>
<evidence type="ECO:0000256" key="8">
    <source>
        <dbReference type="ARBA" id="ARBA00034808"/>
    </source>
</evidence>
<dbReference type="Gene3D" id="3.40.50.300">
    <property type="entry name" value="P-loop containing nucleotide triphosphate hydrolases"/>
    <property type="match status" value="2"/>
</dbReference>
<dbReference type="SUPFAM" id="SSF52540">
    <property type="entry name" value="P-loop containing nucleoside triphosphate hydrolases"/>
    <property type="match status" value="1"/>
</dbReference>